<feature type="compositionally biased region" description="Low complexity" evidence="1">
    <location>
        <begin position="818"/>
        <end position="829"/>
    </location>
</feature>
<keyword evidence="3" id="KW-1185">Reference proteome</keyword>
<feature type="compositionally biased region" description="Basic and acidic residues" evidence="1">
    <location>
        <begin position="897"/>
        <end position="906"/>
    </location>
</feature>
<feature type="compositionally biased region" description="Polar residues" evidence="1">
    <location>
        <begin position="394"/>
        <end position="415"/>
    </location>
</feature>
<dbReference type="KEGG" id="csol:105362712"/>
<feature type="compositionally biased region" description="Polar residues" evidence="1">
    <location>
        <begin position="170"/>
        <end position="179"/>
    </location>
</feature>
<evidence type="ECO:0000256" key="2">
    <source>
        <dbReference type="SAM" id="SignalP"/>
    </source>
</evidence>
<feature type="compositionally biased region" description="Basic and acidic residues" evidence="1">
    <location>
        <begin position="765"/>
        <end position="781"/>
    </location>
</feature>
<feature type="region of interest" description="Disordered" evidence="1">
    <location>
        <begin position="213"/>
        <end position="265"/>
    </location>
</feature>
<dbReference type="GeneID" id="105362712"/>
<feature type="compositionally biased region" description="Acidic residues" evidence="1">
    <location>
        <begin position="425"/>
        <end position="434"/>
    </location>
</feature>
<reference evidence="4" key="1">
    <citation type="submission" date="2025-08" db="UniProtKB">
        <authorList>
            <consortium name="RefSeq"/>
        </authorList>
    </citation>
    <scope>IDENTIFICATION</scope>
</reference>
<feature type="chain" id="PRO_5042594596" evidence="2">
    <location>
        <begin position="32"/>
        <end position="920"/>
    </location>
</feature>
<keyword evidence="2" id="KW-0732">Signal</keyword>
<dbReference type="AlphaFoldDB" id="A0AAJ6YI53"/>
<proteinExistence type="predicted"/>
<gene>
    <name evidence="4" type="primary">LOC105362712</name>
</gene>
<evidence type="ECO:0000313" key="3">
    <source>
        <dbReference type="Proteomes" id="UP000695007"/>
    </source>
</evidence>
<organism evidence="3 4">
    <name type="scientific">Ceratosolen solmsi marchali</name>
    <dbReference type="NCBI Taxonomy" id="326594"/>
    <lineage>
        <taxon>Eukaryota</taxon>
        <taxon>Metazoa</taxon>
        <taxon>Ecdysozoa</taxon>
        <taxon>Arthropoda</taxon>
        <taxon>Hexapoda</taxon>
        <taxon>Insecta</taxon>
        <taxon>Pterygota</taxon>
        <taxon>Neoptera</taxon>
        <taxon>Endopterygota</taxon>
        <taxon>Hymenoptera</taxon>
        <taxon>Apocrita</taxon>
        <taxon>Proctotrupomorpha</taxon>
        <taxon>Chalcidoidea</taxon>
        <taxon>Agaonidae</taxon>
        <taxon>Agaoninae</taxon>
        <taxon>Ceratosolen</taxon>
    </lineage>
</organism>
<evidence type="ECO:0000313" key="4">
    <source>
        <dbReference type="RefSeq" id="XP_011498500.1"/>
    </source>
</evidence>
<feature type="region of interest" description="Disordered" evidence="1">
    <location>
        <begin position="860"/>
        <end position="906"/>
    </location>
</feature>
<accession>A0AAJ6YI53</accession>
<name>A0AAJ6YI53_9HYME</name>
<sequence>MSCFAKCQRQGLTSWRLCLMIFTIISSTGYCKSTADSFGTSAFSLSSSSSSPRKTLDQEIGSPSELAWQAWLLVENKSGGQSALESANILRKITPKSIFIAPELISCPNGYTSDGKGTCKPVPIKIDEDAQRQFFLKRLNALYGKFGNNRKKPAEVTGPLQINIPILLPTKSNSPNAQPVQPLPHQKPQQLVPNVNREVVENRPPISVDLLQQSNDQKQNNGQESEVTVAYKVDNDTKKEQKESTREEGTNFFLDSPIYSGPKKDIPNNDEVVPVAEFIDEANDTFSTDVVDYKIPLGLAPTLNRSDVFDNMRSTSNRHEFHKITNGTNSQDDSSPTVVLLLSPTLSPFHTSTQSELSKTSSFEEAPVDRESEHIENTSPSSMEEETKSESDTTIHTVAPLITQTAVDSIDSTMKNTEKTYEQDTPADENVYIDEESHTEQEFEDRDNYDDTTDEVDESDFEESEDELLKTGEAGMMMSHKNRDIIRDEAHRQYKTTVIDVESATSTSIVDTTPMPTFPSTNIQDSFDVADITANTDLIDYTKEDVGSTQTTEIPTTLVTDESNADETTTFPTKQLISDDLFKTAIRRNHTQYIIKNNESDNKTGFTKLLELERDATTEPKIIFSTQGSHSITTSYGNKRPAHPVRVVGTPFAFEEFDDVVSKTEYTPVGNFHRYNSPDEKYQKLSIISNSDPILFKNDGNIPSDFKDQMAESSKPSSMNLRRMPSQSTEDSFVRFPDRNSETPSQRHDYVRFPPDEVNSIHNQDNYKDHLLSPYHSREEYSNSSPASTKGSVPTRQKPLSTHWRIPSAGMRMDRQHQQSQQQIQGSSSTANHRQQKQKPMLLRFWARMPLVRDLTFYPTTSHGSHNEPIGGPDDSHRSSIRYSPATTRPGRRINHHKEMSSHDVNRLLAQQLGQSAHGD</sequence>
<feature type="region of interest" description="Disordered" evidence="1">
    <location>
        <begin position="700"/>
        <end position="838"/>
    </location>
</feature>
<feature type="compositionally biased region" description="Polar residues" evidence="1">
    <location>
        <begin position="213"/>
        <end position="226"/>
    </location>
</feature>
<evidence type="ECO:0000256" key="1">
    <source>
        <dbReference type="SAM" id="MobiDB-lite"/>
    </source>
</evidence>
<feature type="compositionally biased region" description="Basic and acidic residues" evidence="1">
    <location>
        <begin position="233"/>
        <end position="249"/>
    </location>
</feature>
<feature type="compositionally biased region" description="Polar residues" evidence="1">
    <location>
        <begin position="349"/>
        <end position="363"/>
    </location>
</feature>
<feature type="region of interest" description="Disordered" evidence="1">
    <location>
        <begin position="349"/>
        <end position="476"/>
    </location>
</feature>
<dbReference type="RefSeq" id="XP_011498500.1">
    <property type="nucleotide sequence ID" value="XM_011500198.1"/>
</dbReference>
<feature type="compositionally biased region" description="Polar residues" evidence="1">
    <location>
        <begin position="782"/>
        <end position="800"/>
    </location>
</feature>
<protein>
    <submittedName>
        <fullName evidence="4">Uncharacterized protein LOC105362712</fullName>
    </submittedName>
</protein>
<feature type="compositionally biased region" description="Acidic residues" evidence="1">
    <location>
        <begin position="442"/>
        <end position="466"/>
    </location>
</feature>
<dbReference type="Proteomes" id="UP000695007">
    <property type="component" value="Unplaced"/>
</dbReference>
<feature type="signal peptide" evidence="2">
    <location>
        <begin position="1"/>
        <end position="31"/>
    </location>
</feature>
<feature type="region of interest" description="Disordered" evidence="1">
    <location>
        <begin position="169"/>
        <end position="189"/>
    </location>
</feature>
<feature type="compositionally biased region" description="Basic and acidic residues" evidence="1">
    <location>
        <begin position="367"/>
        <end position="376"/>
    </location>
</feature>
<feature type="compositionally biased region" description="Polar residues" evidence="1">
    <location>
        <begin position="711"/>
        <end position="731"/>
    </location>
</feature>
<feature type="compositionally biased region" description="Basic and acidic residues" evidence="1">
    <location>
        <begin position="732"/>
        <end position="755"/>
    </location>
</feature>